<sequence>MKLLSLNVSLARAVQIRGRSVMTGIGKRAVEGPVNVNALGLEGDEQADLSVHGGLSKAVYAYPSEHYPFWQTVRAQARVSLWDEPLPPGMMGENLTLEGLLEKDVCVGDVLRFPDCELAVSEPRFPCFKFNAAMGFEQASKLMFANGWCGFYLSVRVAGTLRAGHAFEVIAGPREVGIVELFRSRASSLKRS</sequence>
<keyword evidence="3" id="KW-1185">Reference proteome</keyword>
<accession>A0A5C6U686</accession>
<dbReference type="GO" id="GO:0003824">
    <property type="term" value="F:catalytic activity"/>
    <property type="evidence" value="ECO:0007669"/>
    <property type="project" value="InterPro"/>
</dbReference>
<dbReference type="PROSITE" id="PS51340">
    <property type="entry name" value="MOSC"/>
    <property type="match status" value="1"/>
</dbReference>
<dbReference type="EMBL" id="VOPW01000001">
    <property type="protein sequence ID" value="TXC67248.1"/>
    <property type="molecule type" value="Genomic_DNA"/>
</dbReference>
<dbReference type="PANTHER" id="PTHR30212:SF2">
    <property type="entry name" value="PROTEIN YIIM"/>
    <property type="match status" value="1"/>
</dbReference>
<dbReference type="GO" id="GO:0030151">
    <property type="term" value="F:molybdenum ion binding"/>
    <property type="evidence" value="ECO:0007669"/>
    <property type="project" value="InterPro"/>
</dbReference>
<evidence type="ECO:0000259" key="1">
    <source>
        <dbReference type="PROSITE" id="PS51340"/>
    </source>
</evidence>
<organism evidence="2 3">
    <name type="scientific">Piscinibacter aquaticus</name>
    <dbReference type="NCBI Taxonomy" id="392597"/>
    <lineage>
        <taxon>Bacteria</taxon>
        <taxon>Pseudomonadati</taxon>
        <taxon>Pseudomonadota</taxon>
        <taxon>Betaproteobacteria</taxon>
        <taxon>Burkholderiales</taxon>
        <taxon>Sphaerotilaceae</taxon>
        <taxon>Piscinibacter</taxon>
    </lineage>
</organism>
<dbReference type="AlphaFoldDB" id="A0A5C6U686"/>
<dbReference type="PANTHER" id="PTHR30212">
    <property type="entry name" value="PROTEIN YIIM"/>
    <property type="match status" value="1"/>
</dbReference>
<dbReference type="Proteomes" id="UP000321832">
    <property type="component" value="Unassembled WGS sequence"/>
</dbReference>
<comment type="caution">
    <text evidence="2">The sequence shown here is derived from an EMBL/GenBank/DDBJ whole genome shotgun (WGS) entry which is preliminary data.</text>
</comment>
<name>A0A5C6U686_9BURK</name>
<evidence type="ECO:0000313" key="3">
    <source>
        <dbReference type="Proteomes" id="UP000321832"/>
    </source>
</evidence>
<dbReference type="InterPro" id="IPR005302">
    <property type="entry name" value="MoCF_Sase_C"/>
</dbReference>
<dbReference type="Gene3D" id="2.40.33.20">
    <property type="entry name" value="PK beta-barrel domain-like"/>
    <property type="match status" value="1"/>
</dbReference>
<dbReference type="SUPFAM" id="SSF50800">
    <property type="entry name" value="PK beta-barrel domain-like"/>
    <property type="match status" value="1"/>
</dbReference>
<feature type="domain" description="MOSC" evidence="1">
    <location>
        <begin position="28"/>
        <end position="170"/>
    </location>
</feature>
<protein>
    <submittedName>
        <fullName evidence="2">MOSC domain-containing protein</fullName>
    </submittedName>
</protein>
<reference evidence="2 3" key="1">
    <citation type="submission" date="2019-08" db="EMBL/GenBank/DDBJ databases">
        <authorList>
            <person name="Khan S.A."/>
            <person name="Jeon C.O."/>
            <person name="Jeong S.E."/>
        </authorList>
    </citation>
    <scope>NUCLEOTIDE SEQUENCE [LARGE SCALE GENOMIC DNA]</scope>
    <source>
        <strain evidence="3">IMCC1728</strain>
    </source>
</reference>
<dbReference type="InterPro" id="IPR011037">
    <property type="entry name" value="Pyrv_Knase-like_insert_dom_sf"/>
</dbReference>
<gene>
    <name evidence="2" type="ORF">FSC37_20725</name>
</gene>
<evidence type="ECO:0000313" key="2">
    <source>
        <dbReference type="EMBL" id="TXC67248.1"/>
    </source>
</evidence>
<dbReference type="GO" id="GO:0030170">
    <property type="term" value="F:pyridoxal phosphate binding"/>
    <property type="evidence" value="ECO:0007669"/>
    <property type="project" value="InterPro"/>
</dbReference>
<dbReference type="Pfam" id="PF03473">
    <property type="entry name" value="MOSC"/>
    <property type="match status" value="1"/>
</dbReference>
<dbReference type="InterPro" id="IPR052353">
    <property type="entry name" value="Benzoxazolinone_Detox_Enz"/>
</dbReference>
<proteinExistence type="predicted"/>